<proteinExistence type="predicted"/>
<keyword evidence="3" id="KW-1185">Reference proteome</keyword>
<dbReference type="AlphaFoldDB" id="A0A7R8V4E3"/>
<dbReference type="EMBL" id="LR899013">
    <property type="protein sequence ID" value="CAD7091435.1"/>
    <property type="molecule type" value="Genomic_DNA"/>
</dbReference>
<evidence type="ECO:0000313" key="3">
    <source>
        <dbReference type="Proteomes" id="UP000594454"/>
    </source>
</evidence>
<dbReference type="Proteomes" id="UP000594454">
    <property type="component" value="Chromosome 5"/>
</dbReference>
<feature type="domain" description="Integrase zinc-binding" evidence="1">
    <location>
        <begin position="138"/>
        <end position="185"/>
    </location>
</feature>
<organism evidence="2 3">
    <name type="scientific">Hermetia illucens</name>
    <name type="common">Black soldier fly</name>
    <dbReference type="NCBI Taxonomy" id="343691"/>
    <lineage>
        <taxon>Eukaryota</taxon>
        <taxon>Metazoa</taxon>
        <taxon>Ecdysozoa</taxon>
        <taxon>Arthropoda</taxon>
        <taxon>Hexapoda</taxon>
        <taxon>Insecta</taxon>
        <taxon>Pterygota</taxon>
        <taxon>Neoptera</taxon>
        <taxon>Endopterygota</taxon>
        <taxon>Diptera</taxon>
        <taxon>Brachycera</taxon>
        <taxon>Stratiomyomorpha</taxon>
        <taxon>Stratiomyidae</taxon>
        <taxon>Hermetiinae</taxon>
        <taxon>Hermetia</taxon>
    </lineage>
</organism>
<evidence type="ECO:0000313" key="2">
    <source>
        <dbReference type="EMBL" id="CAD7091435.1"/>
    </source>
</evidence>
<gene>
    <name evidence="2" type="ORF">HERILL_LOCUS13851</name>
</gene>
<sequence length="370" mass="43712">MLEDDGYYEGISDNATIHSGEEDQNDLIPIKEGIVNLYKTQIVILNKKKKESETINKRRKIYIDKTDINNKNLVKDILRRYIPEKGTVGIHCELSDSESNKIQLIIVSLYSNNSNLKFIKCTNNAVDLLTEDQLLEKIKETHEKSNHRGILENYEEIKNKFYFQGIIKVITKFINNCETCNLAKYNRKPIKPEFQISETPKNINEIAHIDIFQIGKKQFFTTIDKHLYTKETLDKNAITFINLLRERNAIIEQIRILAITEPELKIEEKVLKATEYYNSQQGQINKEKLYEKLKSKKCKWINYQNRKREKQPEIEQKEIYIKNYTNERHKEQPKFRKVDIIKGKRLPFEFAMADDSKVACSRQQEVKEEV</sequence>
<accession>A0A7R8V4E3</accession>
<dbReference type="Gene3D" id="1.10.340.70">
    <property type="match status" value="1"/>
</dbReference>
<reference evidence="2 3" key="1">
    <citation type="submission" date="2020-11" db="EMBL/GenBank/DDBJ databases">
        <authorList>
            <person name="Wallbank WR R."/>
            <person name="Pardo Diaz C."/>
            <person name="Kozak K."/>
            <person name="Martin S."/>
            <person name="Jiggins C."/>
            <person name="Moest M."/>
            <person name="Warren A I."/>
            <person name="Generalovic N T."/>
            <person name="Byers J.R.P. K."/>
            <person name="Montejo-Kovacevich G."/>
            <person name="Yen C E."/>
        </authorList>
    </citation>
    <scope>NUCLEOTIDE SEQUENCE [LARGE SCALE GENOMIC DNA]</scope>
</reference>
<dbReference type="InterPro" id="IPR041588">
    <property type="entry name" value="Integrase_H2C2"/>
</dbReference>
<dbReference type="InParanoid" id="A0A7R8V4E3"/>
<evidence type="ECO:0000259" key="1">
    <source>
        <dbReference type="Pfam" id="PF17921"/>
    </source>
</evidence>
<name>A0A7R8V4E3_HERIL</name>
<protein>
    <recommendedName>
        <fullName evidence="1">Integrase zinc-binding domain-containing protein</fullName>
    </recommendedName>
</protein>
<dbReference type="OrthoDB" id="1939479at2759"/>
<dbReference type="Pfam" id="PF17921">
    <property type="entry name" value="Integrase_H2C2"/>
    <property type="match status" value="1"/>
</dbReference>